<dbReference type="NCBIfam" id="TIGR00293">
    <property type="entry name" value="prefoldin subunit alpha"/>
    <property type="match status" value="1"/>
</dbReference>
<comment type="similarity">
    <text evidence="4">Belongs to the RNA polymerase II subunit 5-mediating protein family.</text>
</comment>
<evidence type="ECO:0000313" key="7">
    <source>
        <dbReference type="Proteomes" id="UP000887569"/>
    </source>
</evidence>
<dbReference type="CDD" id="cd23159">
    <property type="entry name" value="Prefoldin_URI1"/>
    <property type="match status" value="1"/>
</dbReference>
<feature type="region of interest" description="Disordered" evidence="6">
    <location>
        <begin position="249"/>
        <end position="340"/>
    </location>
</feature>
<dbReference type="InterPro" id="IPR009053">
    <property type="entry name" value="Prefoldin"/>
</dbReference>
<name>A0A915BG31_PARUN</name>
<dbReference type="GO" id="GO:0003682">
    <property type="term" value="F:chromatin binding"/>
    <property type="evidence" value="ECO:0007669"/>
    <property type="project" value="TreeGrafter"/>
</dbReference>
<feature type="region of interest" description="Disordered" evidence="6">
    <location>
        <begin position="367"/>
        <end position="442"/>
    </location>
</feature>
<feature type="compositionally biased region" description="Acidic residues" evidence="6">
    <location>
        <begin position="249"/>
        <end position="268"/>
    </location>
</feature>
<reference evidence="8" key="1">
    <citation type="submission" date="2022-11" db="UniProtKB">
        <authorList>
            <consortium name="WormBaseParasite"/>
        </authorList>
    </citation>
    <scope>IDENTIFICATION</scope>
</reference>
<keyword evidence="3" id="KW-0539">Nucleus</keyword>
<evidence type="ECO:0000256" key="4">
    <source>
        <dbReference type="ARBA" id="ARBA00038295"/>
    </source>
</evidence>
<dbReference type="SUPFAM" id="SSF46579">
    <property type="entry name" value="Prefoldin"/>
    <property type="match status" value="1"/>
</dbReference>
<feature type="compositionally biased region" description="Basic and acidic residues" evidence="6">
    <location>
        <begin position="380"/>
        <end position="411"/>
    </location>
</feature>
<keyword evidence="5" id="KW-0175">Coiled coil</keyword>
<dbReference type="GO" id="GO:0003714">
    <property type="term" value="F:transcription corepressor activity"/>
    <property type="evidence" value="ECO:0007669"/>
    <property type="project" value="TreeGrafter"/>
</dbReference>
<dbReference type="InterPro" id="IPR004127">
    <property type="entry name" value="Prefoldin_subunit_alpha"/>
</dbReference>
<sequence length="513" mass="58465">MADTVESFLNCDLSTDASRLNYFQKAIDHEVQRVETLIEKQNEQIREYEQLRGRLEELPRKLTKEILVPFGSVGYMRGRIEKTNKVMVSLGDNYFIDQSCYEAIQIVDRRIRYMKEIIERFQREKEMLQSRVKFGNMLLKMENDTYEIREPYDEQKEHDAMLRRNYRTRTAHLPKTDSGTGNEFKAPTSPVKDSDVRSDLALKRQQERDDENLKKSVLSDEEKHSDMPKGVDPEEYAKLMERLDMLELEESWSSDDESSLDSDDLPEGEIERGASLNDEMSTSSTIRRKELPKQGKAAFVVEDEPCCSSGTTLEKVASSISAGEMDRVSPPLCTGGNSSKQLLLEEKKSRRPHHSVHFSNEIECRSPMVASDSGDLSEQFGKEVLEGKEQTTTADEKPKDEPKTITNDEPRFSCALPRRSILRNSAERSPIDTKAVAEADSRDQRRIVCSSQKAFTGVVCERINPELPPSATTASSGADVTLAQGQNNEPNPQPTKRVSRFKMYRAQLDRPNR</sequence>
<dbReference type="Proteomes" id="UP000887569">
    <property type="component" value="Unplaced"/>
</dbReference>
<feature type="coiled-coil region" evidence="5">
    <location>
        <begin position="31"/>
        <end position="58"/>
    </location>
</feature>
<dbReference type="InterPro" id="IPR052255">
    <property type="entry name" value="RNA_pol_II_subunit5-mediator"/>
</dbReference>
<evidence type="ECO:0000313" key="8">
    <source>
        <dbReference type="WBParaSite" id="PgR038X_g080_t01"/>
    </source>
</evidence>
<proteinExistence type="inferred from homology"/>
<feature type="compositionally biased region" description="Polar residues" evidence="6">
    <location>
        <begin position="470"/>
        <end position="496"/>
    </location>
</feature>
<accession>A0A915BG31</accession>
<dbReference type="PANTHER" id="PTHR15111">
    <property type="entry name" value="RNA POLYMERASE II SUBUNIT 5-MEDIATING PROTEIN NNX3"/>
    <property type="match status" value="1"/>
</dbReference>
<feature type="region of interest" description="Disordered" evidence="6">
    <location>
        <begin position="465"/>
        <end position="513"/>
    </location>
</feature>
<keyword evidence="7" id="KW-1185">Reference proteome</keyword>
<dbReference type="Pfam" id="PF02996">
    <property type="entry name" value="Prefoldin"/>
    <property type="match status" value="1"/>
</dbReference>
<dbReference type="GO" id="GO:0019212">
    <property type="term" value="F:phosphatase inhibitor activity"/>
    <property type="evidence" value="ECO:0007669"/>
    <property type="project" value="TreeGrafter"/>
</dbReference>
<dbReference type="AlphaFoldDB" id="A0A915BG31"/>
<comment type="subunit">
    <text evidence="2">Heterohexamer of two PFD-alpha type and four PFD-beta type subunits.</text>
</comment>
<dbReference type="GO" id="GO:0000122">
    <property type="term" value="P:negative regulation of transcription by RNA polymerase II"/>
    <property type="evidence" value="ECO:0007669"/>
    <property type="project" value="TreeGrafter"/>
</dbReference>
<feature type="compositionally biased region" description="Basic and acidic residues" evidence="6">
    <location>
        <begin position="425"/>
        <end position="442"/>
    </location>
</feature>
<evidence type="ECO:0000256" key="3">
    <source>
        <dbReference type="ARBA" id="ARBA00023242"/>
    </source>
</evidence>
<comment type="subcellular location">
    <subcellularLocation>
        <location evidence="1">Nucleus</location>
    </subcellularLocation>
</comment>
<evidence type="ECO:0000256" key="1">
    <source>
        <dbReference type="ARBA" id="ARBA00004123"/>
    </source>
</evidence>
<dbReference type="GO" id="GO:0005634">
    <property type="term" value="C:nucleus"/>
    <property type="evidence" value="ECO:0007669"/>
    <property type="project" value="UniProtKB-SubCell"/>
</dbReference>
<dbReference type="PANTHER" id="PTHR15111:SF0">
    <property type="entry name" value="UNCONVENTIONAL PREFOLDIN RPB5 INTERACTOR 1"/>
    <property type="match status" value="1"/>
</dbReference>
<dbReference type="WBParaSite" id="PgR038X_g080_t01">
    <property type="protein sequence ID" value="PgR038X_g080_t01"/>
    <property type="gene ID" value="PgR038X_g080"/>
</dbReference>
<organism evidence="7 8">
    <name type="scientific">Parascaris univalens</name>
    <name type="common">Nematode worm</name>
    <dbReference type="NCBI Taxonomy" id="6257"/>
    <lineage>
        <taxon>Eukaryota</taxon>
        <taxon>Metazoa</taxon>
        <taxon>Ecdysozoa</taxon>
        <taxon>Nematoda</taxon>
        <taxon>Chromadorea</taxon>
        <taxon>Rhabditida</taxon>
        <taxon>Spirurina</taxon>
        <taxon>Ascaridomorpha</taxon>
        <taxon>Ascaridoidea</taxon>
        <taxon>Ascarididae</taxon>
        <taxon>Parascaris</taxon>
    </lineage>
</organism>
<feature type="compositionally biased region" description="Basic and acidic residues" evidence="6">
    <location>
        <begin position="192"/>
        <end position="235"/>
    </location>
</feature>
<dbReference type="Gene3D" id="1.10.287.370">
    <property type="match status" value="1"/>
</dbReference>
<feature type="region of interest" description="Disordered" evidence="6">
    <location>
        <begin position="170"/>
        <end position="235"/>
    </location>
</feature>
<evidence type="ECO:0000256" key="5">
    <source>
        <dbReference type="SAM" id="Coils"/>
    </source>
</evidence>
<evidence type="ECO:0000256" key="2">
    <source>
        <dbReference type="ARBA" id="ARBA00011695"/>
    </source>
</evidence>
<protein>
    <submittedName>
        <fullName evidence="8">Uncharacterized protein</fullName>
    </submittedName>
</protein>
<evidence type="ECO:0000256" key="6">
    <source>
        <dbReference type="SAM" id="MobiDB-lite"/>
    </source>
</evidence>